<reference evidence="1 2" key="1">
    <citation type="submission" date="2024-03" db="EMBL/GenBank/DDBJ databases">
        <title>The Acrasis kona genome and developmental transcriptomes reveal deep origins of eukaryotic multicellular pathways.</title>
        <authorList>
            <person name="Sheikh S."/>
            <person name="Fu C.-J."/>
            <person name="Brown M.W."/>
            <person name="Baldauf S.L."/>
        </authorList>
    </citation>
    <scope>NUCLEOTIDE SEQUENCE [LARGE SCALE GENOMIC DNA]</scope>
    <source>
        <strain evidence="1 2">ATCC MYA-3509</strain>
    </source>
</reference>
<gene>
    <name evidence="1" type="ORF">AKO1_004053</name>
</gene>
<comment type="caution">
    <text evidence="1">The sequence shown here is derived from an EMBL/GenBank/DDBJ whole genome shotgun (WGS) entry which is preliminary data.</text>
</comment>
<evidence type="ECO:0000313" key="1">
    <source>
        <dbReference type="EMBL" id="KAL0480883.1"/>
    </source>
</evidence>
<keyword evidence="2" id="KW-1185">Reference proteome</keyword>
<accession>A0AAW2YV75</accession>
<name>A0AAW2YV75_9EUKA</name>
<sequence>MTAIQGSMRAISIGIDGVGCRWQEYCLSMGWVMKEGQDVMSTVEVYDCDTIIGTNTSGEVLKYVHTNDPTKADAMSPVVVNIDTYHKHNFQSSFVVR</sequence>
<dbReference type="EMBL" id="JAOPGA020000701">
    <property type="protein sequence ID" value="KAL0480883.1"/>
    <property type="molecule type" value="Genomic_DNA"/>
</dbReference>
<evidence type="ECO:0000313" key="2">
    <source>
        <dbReference type="Proteomes" id="UP001431209"/>
    </source>
</evidence>
<dbReference type="Proteomes" id="UP001431209">
    <property type="component" value="Unassembled WGS sequence"/>
</dbReference>
<proteinExistence type="predicted"/>
<protein>
    <submittedName>
        <fullName evidence="1">BOD1L1</fullName>
    </submittedName>
</protein>
<dbReference type="AlphaFoldDB" id="A0AAW2YV75"/>
<organism evidence="1 2">
    <name type="scientific">Acrasis kona</name>
    <dbReference type="NCBI Taxonomy" id="1008807"/>
    <lineage>
        <taxon>Eukaryota</taxon>
        <taxon>Discoba</taxon>
        <taxon>Heterolobosea</taxon>
        <taxon>Tetramitia</taxon>
        <taxon>Eutetramitia</taxon>
        <taxon>Acrasidae</taxon>
        <taxon>Acrasis</taxon>
    </lineage>
</organism>